<protein>
    <submittedName>
        <fullName evidence="1">Uncharacterized protein</fullName>
    </submittedName>
</protein>
<evidence type="ECO:0000313" key="1">
    <source>
        <dbReference type="EMBL" id="QUW04181.1"/>
    </source>
</evidence>
<dbReference type="EMBL" id="CP072649">
    <property type="protein sequence ID" value="QUW04181.1"/>
    <property type="molecule type" value="Genomic_DNA"/>
</dbReference>
<gene>
    <name evidence="1" type="ORF">J8C06_14150</name>
</gene>
<sequence>MAKPVARHTTTRHDLVAGSDREWTFSPAQVGKDTSDQVALLDASKGKDVAVKKQHASEPQFFTFNNNGSHFLVSPVRGGNPPALL</sequence>
<accession>A0ABX8BB74</accession>
<evidence type="ECO:0000313" key="2">
    <source>
        <dbReference type="Proteomes" id="UP000676506"/>
    </source>
</evidence>
<dbReference type="RefSeq" id="WP_211430070.1">
    <property type="nucleotide sequence ID" value="NZ_CP072649.1"/>
</dbReference>
<dbReference type="Proteomes" id="UP000676506">
    <property type="component" value="Chromosome 2"/>
</dbReference>
<name>A0ABX8BB74_9BACT</name>
<reference evidence="1 2" key="1">
    <citation type="submission" date="2021-03" db="EMBL/GenBank/DDBJ databases">
        <title>Genomic and phenotypic characterization of Chloracidobacterium isolates provides evidence for multiple species.</title>
        <authorList>
            <person name="Saini M.K."/>
            <person name="Costas A.M.G."/>
            <person name="Tank M."/>
            <person name="Bryant D.A."/>
        </authorList>
    </citation>
    <scope>NUCLEOTIDE SEQUENCE [LARGE SCALE GENOMIC DNA]</scope>
    <source>
        <strain evidence="1 2">BV2-C</strain>
    </source>
</reference>
<keyword evidence="2" id="KW-1185">Reference proteome</keyword>
<organism evidence="1 2">
    <name type="scientific">Chloracidobacterium validum</name>
    <dbReference type="NCBI Taxonomy" id="2821543"/>
    <lineage>
        <taxon>Bacteria</taxon>
        <taxon>Pseudomonadati</taxon>
        <taxon>Acidobacteriota</taxon>
        <taxon>Terriglobia</taxon>
        <taxon>Terriglobales</taxon>
        <taxon>Acidobacteriaceae</taxon>
        <taxon>Chloracidobacterium</taxon>
    </lineage>
</organism>
<proteinExistence type="predicted"/>